<comment type="caution">
    <text evidence="7">The sequence shown here is derived from an EMBL/GenBank/DDBJ whole genome shotgun (WGS) entry which is preliminary data.</text>
</comment>
<feature type="transmembrane region" description="Helical" evidence="5">
    <location>
        <begin position="76"/>
        <end position="101"/>
    </location>
</feature>
<dbReference type="InterPro" id="IPR000276">
    <property type="entry name" value="GPCR_Rhodpsn"/>
</dbReference>
<evidence type="ECO:0000313" key="8">
    <source>
        <dbReference type="Proteomes" id="UP000271974"/>
    </source>
</evidence>
<gene>
    <name evidence="7" type="ORF">EGW08_009412</name>
</gene>
<keyword evidence="4 5" id="KW-0472">Membrane</keyword>
<sequence length="374" mass="41327">MAAENNDTSGLGENEAIFNQISVGQTIQPFDEIFYRVSPIIWSTTVLIGAFGIIGNILNLIVFVKLGFSETIHVSYAALAISDAGCVVTAVWFGLACYSAVLSSELARRRLHTDVCQLGIFIGGWPHMAFGRTTALLTAWISMERCLCVTFPTRVRLIVTPKVTKILITAIFVIGLFPVVFPYVGLSIETTYDSRRNLTELFLYYNAENELSALNDLGFLLYGAIYPITSWITVSVCTAFLVVQLKRSSRWRKSNTSGNNLPTELGRLRSAERRERRVTKTVVIIASVFIISSLPFSASLVASVVDRNYSVKGHYRSVFMINTGLLTIFGVANSSINFIVYALTGSRFKSTLVGLLPTKWVQHCRKTSAALSKN</sequence>
<dbReference type="Pfam" id="PF00001">
    <property type="entry name" value="7tm_1"/>
    <property type="match status" value="1"/>
</dbReference>
<dbReference type="AlphaFoldDB" id="A0A3S1BG24"/>
<evidence type="ECO:0000256" key="3">
    <source>
        <dbReference type="ARBA" id="ARBA00022989"/>
    </source>
</evidence>
<dbReference type="InterPro" id="IPR017452">
    <property type="entry name" value="GPCR_Rhodpsn_7TM"/>
</dbReference>
<evidence type="ECO:0000313" key="7">
    <source>
        <dbReference type="EMBL" id="RUS82836.1"/>
    </source>
</evidence>
<dbReference type="EMBL" id="RQTK01000269">
    <property type="protein sequence ID" value="RUS82836.1"/>
    <property type="molecule type" value="Genomic_DNA"/>
</dbReference>
<feature type="transmembrane region" description="Helical" evidence="5">
    <location>
        <begin position="40"/>
        <end position="64"/>
    </location>
</feature>
<dbReference type="OrthoDB" id="6276488at2759"/>
<feature type="transmembrane region" description="Helical" evidence="5">
    <location>
        <begin position="282"/>
        <end position="305"/>
    </location>
</feature>
<dbReference type="PROSITE" id="PS50262">
    <property type="entry name" value="G_PROTEIN_RECEP_F1_2"/>
    <property type="match status" value="1"/>
</dbReference>
<evidence type="ECO:0000256" key="5">
    <source>
        <dbReference type="SAM" id="Phobius"/>
    </source>
</evidence>
<comment type="subcellular location">
    <subcellularLocation>
        <location evidence="1">Membrane</location>
    </subcellularLocation>
</comment>
<dbReference type="SMART" id="SM01381">
    <property type="entry name" value="7TM_GPCR_Srsx"/>
    <property type="match status" value="1"/>
</dbReference>
<feature type="transmembrane region" description="Helical" evidence="5">
    <location>
        <begin position="219"/>
        <end position="243"/>
    </location>
</feature>
<dbReference type="PANTHER" id="PTHR46641">
    <property type="entry name" value="FMRFAMIDE RECEPTOR-RELATED"/>
    <property type="match status" value="1"/>
</dbReference>
<organism evidence="7 8">
    <name type="scientific">Elysia chlorotica</name>
    <name type="common">Eastern emerald elysia</name>
    <name type="synonym">Sea slug</name>
    <dbReference type="NCBI Taxonomy" id="188477"/>
    <lineage>
        <taxon>Eukaryota</taxon>
        <taxon>Metazoa</taxon>
        <taxon>Spiralia</taxon>
        <taxon>Lophotrochozoa</taxon>
        <taxon>Mollusca</taxon>
        <taxon>Gastropoda</taxon>
        <taxon>Heterobranchia</taxon>
        <taxon>Euthyneura</taxon>
        <taxon>Panpulmonata</taxon>
        <taxon>Sacoglossa</taxon>
        <taxon>Placobranchoidea</taxon>
        <taxon>Plakobranchidae</taxon>
        <taxon>Elysia</taxon>
    </lineage>
</organism>
<name>A0A3S1BG24_ELYCH</name>
<keyword evidence="3 5" id="KW-1133">Transmembrane helix</keyword>
<accession>A0A3S1BG24</accession>
<dbReference type="SUPFAM" id="SSF81321">
    <property type="entry name" value="Family A G protein-coupled receptor-like"/>
    <property type="match status" value="1"/>
</dbReference>
<dbReference type="Gene3D" id="1.20.1070.10">
    <property type="entry name" value="Rhodopsin 7-helix transmembrane proteins"/>
    <property type="match status" value="1"/>
</dbReference>
<evidence type="ECO:0000256" key="4">
    <source>
        <dbReference type="ARBA" id="ARBA00023136"/>
    </source>
</evidence>
<proteinExistence type="predicted"/>
<keyword evidence="2 5" id="KW-0812">Transmembrane</keyword>
<dbReference type="GO" id="GO:0004930">
    <property type="term" value="F:G protein-coupled receptor activity"/>
    <property type="evidence" value="ECO:0007669"/>
    <property type="project" value="InterPro"/>
</dbReference>
<dbReference type="InterPro" id="IPR052954">
    <property type="entry name" value="GPCR-Ligand_Int"/>
</dbReference>
<keyword evidence="8" id="KW-1185">Reference proteome</keyword>
<evidence type="ECO:0000259" key="6">
    <source>
        <dbReference type="PROSITE" id="PS50262"/>
    </source>
</evidence>
<dbReference type="Proteomes" id="UP000271974">
    <property type="component" value="Unassembled WGS sequence"/>
</dbReference>
<evidence type="ECO:0000256" key="2">
    <source>
        <dbReference type="ARBA" id="ARBA00022692"/>
    </source>
</evidence>
<dbReference type="GO" id="GO:0016020">
    <property type="term" value="C:membrane"/>
    <property type="evidence" value="ECO:0007669"/>
    <property type="project" value="UniProtKB-SubCell"/>
</dbReference>
<feature type="domain" description="G-protein coupled receptors family 1 profile" evidence="6">
    <location>
        <begin position="55"/>
        <end position="341"/>
    </location>
</feature>
<evidence type="ECO:0000256" key="1">
    <source>
        <dbReference type="ARBA" id="ARBA00004370"/>
    </source>
</evidence>
<protein>
    <recommendedName>
        <fullName evidence="6">G-protein coupled receptors family 1 profile domain-containing protein</fullName>
    </recommendedName>
</protein>
<feature type="transmembrane region" description="Helical" evidence="5">
    <location>
        <begin position="317"/>
        <end position="343"/>
    </location>
</feature>
<feature type="transmembrane region" description="Helical" evidence="5">
    <location>
        <begin position="166"/>
        <end position="186"/>
    </location>
</feature>
<dbReference type="PRINTS" id="PR00237">
    <property type="entry name" value="GPCRRHODOPSN"/>
</dbReference>
<reference evidence="7 8" key="1">
    <citation type="submission" date="2019-01" db="EMBL/GenBank/DDBJ databases">
        <title>A draft genome assembly of the solar-powered sea slug Elysia chlorotica.</title>
        <authorList>
            <person name="Cai H."/>
            <person name="Li Q."/>
            <person name="Fang X."/>
            <person name="Li J."/>
            <person name="Curtis N.E."/>
            <person name="Altenburger A."/>
            <person name="Shibata T."/>
            <person name="Feng M."/>
            <person name="Maeda T."/>
            <person name="Schwartz J.A."/>
            <person name="Shigenobu S."/>
            <person name="Lundholm N."/>
            <person name="Nishiyama T."/>
            <person name="Yang H."/>
            <person name="Hasebe M."/>
            <person name="Li S."/>
            <person name="Pierce S.K."/>
            <person name="Wang J."/>
        </authorList>
    </citation>
    <scope>NUCLEOTIDE SEQUENCE [LARGE SCALE GENOMIC DNA]</scope>
    <source>
        <strain evidence="7">EC2010</strain>
        <tissue evidence="7">Whole organism of an adult</tissue>
    </source>
</reference>